<dbReference type="Pfam" id="PF25023">
    <property type="entry name" value="TEN_YD-shell"/>
    <property type="match status" value="1"/>
</dbReference>
<dbReference type="Gene3D" id="2.180.10.10">
    <property type="entry name" value="RHS repeat-associated core"/>
    <property type="match status" value="1"/>
</dbReference>
<dbReference type="NCBIfam" id="TIGR03696">
    <property type="entry name" value="Rhs_assc_core"/>
    <property type="match status" value="1"/>
</dbReference>
<dbReference type="AlphaFoldDB" id="E1I9M1"/>
<sequence>MRATLDDAGAATAIASYDPWGVPQGGLIAPFGFMGELQDATNGIVHLRARWYDTSAGRFAARDPFAGLPTQPLSQQYYQYAYNDPILWSDPSGELAIFTIGGWWEDDPDNPKPSNGIYRKLNEFVIEGIIPGDAVYADTSDNVLQLAERIADVSKQTCGDEPIILLGQSRGAAHVMDILYWAQPLYPEVQVDLVVTMGMVPMLQIGEYDSKYANTKRHINIRSEVGAYHPGSTEFTAGKIIPERLVSGSEEWVIAGTNHHTLDDVTIIYEGKEYPNPAWELVREAIVSIGRK</sequence>
<proteinExistence type="predicted"/>
<evidence type="ECO:0000256" key="1">
    <source>
        <dbReference type="ARBA" id="ARBA00022737"/>
    </source>
</evidence>
<accession>E1I9M1</accession>
<evidence type="ECO:0000259" key="2">
    <source>
        <dbReference type="Pfam" id="PF25023"/>
    </source>
</evidence>
<dbReference type="InterPro" id="IPR022385">
    <property type="entry name" value="Rhs_assc_core"/>
</dbReference>
<dbReference type="Proteomes" id="UP000054010">
    <property type="component" value="Unassembled WGS sequence"/>
</dbReference>
<dbReference type="InterPro" id="IPR029058">
    <property type="entry name" value="AB_hydrolase_fold"/>
</dbReference>
<dbReference type="EMBL" id="ADVR01000001">
    <property type="protein sequence ID" value="EFO82099.1"/>
    <property type="molecule type" value="Genomic_DNA"/>
</dbReference>
<comment type="caution">
    <text evidence="3">The sequence shown here is derived from an EMBL/GenBank/DDBJ whole genome shotgun (WGS) entry which is preliminary data.</text>
</comment>
<keyword evidence="4" id="KW-1185">Reference proteome</keyword>
<dbReference type="STRING" id="765420.OSCT_0022"/>
<evidence type="ECO:0000313" key="4">
    <source>
        <dbReference type="Proteomes" id="UP000054010"/>
    </source>
</evidence>
<protein>
    <submittedName>
        <fullName evidence="3">YD repeat-containing protein</fullName>
    </submittedName>
</protein>
<keyword evidence="1" id="KW-0677">Repeat</keyword>
<dbReference type="eggNOG" id="COG3209">
    <property type="taxonomic scope" value="Bacteria"/>
</dbReference>
<dbReference type="InterPro" id="IPR056823">
    <property type="entry name" value="TEN-like_YD-shell"/>
</dbReference>
<dbReference type="SUPFAM" id="SSF53474">
    <property type="entry name" value="alpha/beta-Hydrolases"/>
    <property type="match status" value="1"/>
</dbReference>
<name>E1I9M1_9CHLR</name>
<gene>
    <name evidence="3" type="ORF">OSCT_0022</name>
</gene>
<organism evidence="3 4">
    <name type="scientific">Oscillochloris trichoides DG-6</name>
    <dbReference type="NCBI Taxonomy" id="765420"/>
    <lineage>
        <taxon>Bacteria</taxon>
        <taxon>Bacillati</taxon>
        <taxon>Chloroflexota</taxon>
        <taxon>Chloroflexia</taxon>
        <taxon>Chloroflexales</taxon>
        <taxon>Chloroflexineae</taxon>
        <taxon>Oscillochloridaceae</taxon>
        <taxon>Oscillochloris</taxon>
    </lineage>
</organism>
<feature type="domain" description="Teneurin-like YD-shell" evidence="2">
    <location>
        <begin position="3"/>
        <end position="86"/>
    </location>
</feature>
<reference evidence="3 4" key="1">
    <citation type="journal article" date="2011" name="J. Bacteriol.">
        <title>Draft genome sequence of the anoxygenic filamentous phototrophic bacterium Oscillochloris trichoides subsp. DG-6.</title>
        <authorList>
            <person name="Kuznetsov B.B."/>
            <person name="Ivanovsky R.N."/>
            <person name="Keppen O.I."/>
            <person name="Sukhacheva M.V."/>
            <person name="Bumazhkin B.K."/>
            <person name="Patutina E.O."/>
            <person name="Beletsky A.V."/>
            <person name="Mardanov A.V."/>
            <person name="Baslerov R.V."/>
            <person name="Panteleeva A.N."/>
            <person name="Kolganova T.V."/>
            <person name="Ravin N.V."/>
            <person name="Skryabin K.G."/>
        </authorList>
    </citation>
    <scope>NUCLEOTIDE SEQUENCE [LARGE SCALE GENOMIC DNA]</scope>
    <source>
        <strain evidence="3 4">DG-6</strain>
    </source>
</reference>
<evidence type="ECO:0000313" key="3">
    <source>
        <dbReference type="EMBL" id="EFO82099.1"/>
    </source>
</evidence>
<dbReference type="HOGENOM" id="CLU_952608_0_0_0"/>